<gene>
    <name evidence="4" type="ORF">SAMN04489832_0845</name>
</gene>
<keyword evidence="3" id="KW-0732">Signal</keyword>
<evidence type="ECO:0000256" key="2">
    <source>
        <dbReference type="ARBA" id="ARBA00010742"/>
    </source>
</evidence>
<dbReference type="PANTHER" id="PTHR30024">
    <property type="entry name" value="ALIPHATIC SULFONATES-BINDING PROTEIN-RELATED"/>
    <property type="match status" value="1"/>
</dbReference>
<reference evidence="5" key="1">
    <citation type="submission" date="2016-12" db="EMBL/GenBank/DDBJ databases">
        <authorList>
            <person name="Varghese N."/>
            <person name="Submissions S."/>
        </authorList>
    </citation>
    <scope>NUCLEOTIDE SEQUENCE [LARGE SCALE GENOMIC DNA]</scope>
    <source>
        <strain evidence="5">DSM 45599</strain>
    </source>
</reference>
<comment type="subcellular location">
    <subcellularLocation>
        <location evidence="1">Periplasm</location>
    </subcellularLocation>
</comment>
<evidence type="ECO:0000256" key="3">
    <source>
        <dbReference type="ARBA" id="ARBA00022729"/>
    </source>
</evidence>
<dbReference type="STRING" id="709881.SAMN04489832_0845"/>
<protein>
    <submittedName>
        <fullName evidence="4">ABC-type nitrate/sulfonate/bicarbonate transport system, substrate-binding protein</fullName>
    </submittedName>
</protein>
<dbReference type="SUPFAM" id="SSF53850">
    <property type="entry name" value="Periplasmic binding protein-like II"/>
    <property type="match status" value="1"/>
</dbReference>
<dbReference type="GO" id="GO:0042918">
    <property type="term" value="P:alkanesulfonate transmembrane transport"/>
    <property type="evidence" value="ECO:0007669"/>
    <property type="project" value="TreeGrafter"/>
</dbReference>
<dbReference type="PANTHER" id="PTHR30024:SF47">
    <property type="entry name" value="TAURINE-BINDING PERIPLASMIC PROTEIN"/>
    <property type="match status" value="1"/>
</dbReference>
<dbReference type="GO" id="GO:0042597">
    <property type="term" value="C:periplasmic space"/>
    <property type="evidence" value="ECO:0007669"/>
    <property type="project" value="UniProtKB-SubCell"/>
</dbReference>
<dbReference type="EMBL" id="FSQT01000001">
    <property type="protein sequence ID" value="SIM59057.1"/>
    <property type="molecule type" value="Genomic_DNA"/>
</dbReference>
<proteinExistence type="inferred from homology"/>
<evidence type="ECO:0000313" key="4">
    <source>
        <dbReference type="EMBL" id="SIM59057.1"/>
    </source>
</evidence>
<accession>A0A1N5UF51</accession>
<dbReference type="AlphaFoldDB" id="A0A1N5UF51"/>
<dbReference type="Gene3D" id="3.40.190.10">
    <property type="entry name" value="Periplasmic binding protein-like II"/>
    <property type="match status" value="2"/>
</dbReference>
<dbReference type="Pfam" id="PF13379">
    <property type="entry name" value="NMT1_2"/>
    <property type="match status" value="1"/>
</dbReference>
<sequence>MRLAVPDLISNSYFPAVAAVELGLMREEGLDVTLELLFPVTDAAAALRDGEIDFLAGAAHAPLYDVRAWDDTTLVAALSSNMYWYLVVAADSPIDAGSWTSLRDVRIGAAPGPDTGLRQLLVDAGLDLDEARIDIAPVPGADAPSVSFGVTAAQALEQGRIDAFWANGMGAEVAVRDGIGKIIFDARRCDGEAAGFTFPALMTSRRLAATSPEVVSAAVRAIVRAQRALRKDPSLAEKVADGLFPPMETGLIANLVERDLPFYNPAINDSAVASLRDFACRAALPGAGGSFVRAVAREFAPLWSS</sequence>
<dbReference type="RefSeq" id="WP_074308871.1">
    <property type="nucleotide sequence ID" value="NZ_FSQT01000001.1"/>
</dbReference>
<evidence type="ECO:0000256" key="1">
    <source>
        <dbReference type="ARBA" id="ARBA00004418"/>
    </source>
</evidence>
<comment type="similarity">
    <text evidence="2">Belongs to the bacterial solute-binding protein SsuA/TauA family.</text>
</comment>
<keyword evidence="5" id="KW-1185">Reference proteome</keyword>
<dbReference type="Proteomes" id="UP000185124">
    <property type="component" value="Unassembled WGS sequence"/>
</dbReference>
<organism evidence="4 5">
    <name type="scientific">Micromonospora cremea</name>
    <dbReference type="NCBI Taxonomy" id="709881"/>
    <lineage>
        <taxon>Bacteria</taxon>
        <taxon>Bacillati</taxon>
        <taxon>Actinomycetota</taxon>
        <taxon>Actinomycetes</taxon>
        <taxon>Micromonosporales</taxon>
        <taxon>Micromonosporaceae</taxon>
        <taxon>Micromonospora</taxon>
    </lineage>
</organism>
<name>A0A1N5UF51_9ACTN</name>
<evidence type="ECO:0000313" key="5">
    <source>
        <dbReference type="Proteomes" id="UP000185124"/>
    </source>
</evidence>
<dbReference type="OrthoDB" id="9151569at2"/>